<keyword evidence="2" id="KW-1185">Reference proteome</keyword>
<sequence length="123" mass="13671">MQGGIWPCFSGKPTSSFNFMLIKTKVAILQFLLTAAISGKTFPALLQICSLQQKNPSSKAFFGIVFCFFRIIPEHSFPVGRYISMIGVEILLLLELGRSWLDFIDQRIVETPCCVLGAFASLC</sequence>
<protein>
    <submittedName>
        <fullName evidence="1">Uncharacterized protein</fullName>
    </submittedName>
</protein>
<organism evidence="1 2">
    <name type="scientific">Populus trichocarpa</name>
    <name type="common">Western balsam poplar</name>
    <name type="synonym">Populus balsamifera subsp. trichocarpa</name>
    <dbReference type="NCBI Taxonomy" id="3694"/>
    <lineage>
        <taxon>Eukaryota</taxon>
        <taxon>Viridiplantae</taxon>
        <taxon>Streptophyta</taxon>
        <taxon>Embryophyta</taxon>
        <taxon>Tracheophyta</taxon>
        <taxon>Spermatophyta</taxon>
        <taxon>Magnoliopsida</taxon>
        <taxon>eudicotyledons</taxon>
        <taxon>Gunneridae</taxon>
        <taxon>Pentapetalae</taxon>
        <taxon>rosids</taxon>
        <taxon>fabids</taxon>
        <taxon>Malpighiales</taxon>
        <taxon>Salicaceae</taxon>
        <taxon>Saliceae</taxon>
        <taxon>Populus</taxon>
    </lineage>
</organism>
<proteinExistence type="predicted"/>
<dbReference type="Proteomes" id="UP000006729">
    <property type="component" value="Chromosome 5"/>
</dbReference>
<accession>A0ACC0T1P1</accession>
<reference evidence="1 2" key="1">
    <citation type="journal article" date="2006" name="Science">
        <title>The genome of black cottonwood, Populus trichocarpa (Torr. &amp; Gray).</title>
        <authorList>
            <person name="Tuskan G.A."/>
            <person name="Difazio S."/>
            <person name="Jansson S."/>
            <person name="Bohlmann J."/>
            <person name="Grigoriev I."/>
            <person name="Hellsten U."/>
            <person name="Putnam N."/>
            <person name="Ralph S."/>
            <person name="Rombauts S."/>
            <person name="Salamov A."/>
            <person name="Schein J."/>
            <person name="Sterck L."/>
            <person name="Aerts A."/>
            <person name="Bhalerao R.R."/>
            <person name="Bhalerao R.P."/>
            <person name="Blaudez D."/>
            <person name="Boerjan W."/>
            <person name="Brun A."/>
            <person name="Brunner A."/>
            <person name="Busov V."/>
            <person name="Campbell M."/>
            <person name="Carlson J."/>
            <person name="Chalot M."/>
            <person name="Chapman J."/>
            <person name="Chen G.L."/>
            <person name="Cooper D."/>
            <person name="Coutinho P.M."/>
            <person name="Couturier J."/>
            <person name="Covert S."/>
            <person name="Cronk Q."/>
            <person name="Cunningham R."/>
            <person name="Davis J."/>
            <person name="Degroeve S."/>
            <person name="Dejardin A."/>
            <person name="Depamphilis C."/>
            <person name="Detter J."/>
            <person name="Dirks B."/>
            <person name="Dubchak I."/>
            <person name="Duplessis S."/>
            <person name="Ehlting J."/>
            <person name="Ellis B."/>
            <person name="Gendler K."/>
            <person name="Goodstein D."/>
            <person name="Gribskov M."/>
            <person name="Grimwood J."/>
            <person name="Groover A."/>
            <person name="Gunter L."/>
            <person name="Hamberger B."/>
            <person name="Heinze B."/>
            <person name="Helariutta Y."/>
            <person name="Henrissat B."/>
            <person name="Holligan D."/>
            <person name="Holt R."/>
            <person name="Huang W."/>
            <person name="Islam-Faridi N."/>
            <person name="Jones S."/>
            <person name="Jones-Rhoades M."/>
            <person name="Jorgensen R."/>
            <person name="Joshi C."/>
            <person name="Kangasjarvi J."/>
            <person name="Karlsson J."/>
            <person name="Kelleher C."/>
            <person name="Kirkpatrick R."/>
            <person name="Kirst M."/>
            <person name="Kohler A."/>
            <person name="Kalluri U."/>
            <person name="Larimer F."/>
            <person name="Leebens-Mack J."/>
            <person name="Leple J.C."/>
            <person name="Locascio P."/>
            <person name="Lou Y."/>
            <person name="Lucas S."/>
            <person name="Martin F."/>
            <person name="Montanini B."/>
            <person name="Napoli C."/>
            <person name="Nelson D.R."/>
            <person name="Nelson C."/>
            <person name="Nieminen K."/>
            <person name="Nilsson O."/>
            <person name="Pereda V."/>
            <person name="Peter G."/>
            <person name="Philippe R."/>
            <person name="Pilate G."/>
            <person name="Poliakov A."/>
            <person name="Razumovskaya J."/>
            <person name="Richardson P."/>
            <person name="Rinaldi C."/>
            <person name="Ritland K."/>
            <person name="Rouze P."/>
            <person name="Ryaboy D."/>
            <person name="Schmutz J."/>
            <person name="Schrader J."/>
            <person name="Segerman B."/>
            <person name="Shin H."/>
            <person name="Siddiqui A."/>
            <person name="Sterky F."/>
            <person name="Terry A."/>
            <person name="Tsai C.J."/>
            <person name="Uberbacher E."/>
            <person name="Unneberg P."/>
            <person name="Vahala J."/>
            <person name="Wall K."/>
            <person name="Wessler S."/>
            <person name="Yang G."/>
            <person name="Yin T."/>
            <person name="Douglas C."/>
            <person name="Marra M."/>
            <person name="Sandberg G."/>
            <person name="Van de Peer Y."/>
            <person name="Rokhsar D."/>
        </authorList>
    </citation>
    <scope>NUCLEOTIDE SEQUENCE [LARGE SCALE GENOMIC DNA]</scope>
    <source>
        <strain evidence="2">cv. Nisqually</strain>
    </source>
</reference>
<name>A0ACC0T1P1_POPTR</name>
<evidence type="ECO:0000313" key="1">
    <source>
        <dbReference type="EMBL" id="KAI9395220.1"/>
    </source>
</evidence>
<evidence type="ECO:0000313" key="2">
    <source>
        <dbReference type="Proteomes" id="UP000006729"/>
    </source>
</evidence>
<comment type="caution">
    <text evidence="1">The sequence shown here is derived from an EMBL/GenBank/DDBJ whole genome shotgun (WGS) entry which is preliminary data.</text>
</comment>
<dbReference type="EMBL" id="CM009294">
    <property type="protein sequence ID" value="KAI9395220.1"/>
    <property type="molecule type" value="Genomic_DNA"/>
</dbReference>
<gene>
    <name evidence="1" type="ORF">POPTR_005G201350v4</name>
</gene>